<dbReference type="InterPro" id="IPR036034">
    <property type="entry name" value="PDZ_sf"/>
</dbReference>
<name>A0AAW9QX78_9GAMM</name>
<proteinExistence type="predicted"/>
<dbReference type="Proteomes" id="UP001364472">
    <property type="component" value="Unassembled WGS sequence"/>
</dbReference>
<evidence type="ECO:0000259" key="2">
    <source>
        <dbReference type="PROSITE" id="PS50106"/>
    </source>
</evidence>
<dbReference type="Gene3D" id="2.30.42.10">
    <property type="match status" value="1"/>
</dbReference>
<dbReference type="AlphaFoldDB" id="A0AAW9QX78"/>
<keyword evidence="4" id="KW-1185">Reference proteome</keyword>
<sequence length="250" mass="27114">MNILRFAGFALVGLLLLAPAAAQAQSAPAHELGAVIDTRHSHARGPEVLAVTPGGAAQAMGLLPGDRVQSINGISLRDEGNLAARLDHALGVQGQTVRLDVLRDGEPLSFSGMLQPAAREPSRGCGYVSDRDPTPVVSDDIHAAEITSIDGDSTPLDPQNRHRLPAGEHVLVVSEKIGLQYFTRGQLRQRNLMQRRTLARAYKAIVVTVEPNMRYSIGAKLDRNAMDNDAMRANAYWEPVVFKERAQECR</sequence>
<dbReference type="SMART" id="SM00228">
    <property type="entry name" value="PDZ"/>
    <property type="match status" value="1"/>
</dbReference>
<accession>A0AAW9QX78</accession>
<protein>
    <submittedName>
        <fullName evidence="3">PDZ domain-containing protein</fullName>
    </submittedName>
</protein>
<evidence type="ECO:0000256" key="1">
    <source>
        <dbReference type="SAM" id="SignalP"/>
    </source>
</evidence>
<feature type="domain" description="PDZ" evidence="2">
    <location>
        <begin position="21"/>
        <end position="105"/>
    </location>
</feature>
<dbReference type="RefSeq" id="WP_337334308.1">
    <property type="nucleotide sequence ID" value="NZ_JBBDHC010000003.1"/>
</dbReference>
<feature type="signal peptide" evidence="1">
    <location>
        <begin position="1"/>
        <end position="24"/>
    </location>
</feature>
<gene>
    <name evidence="3" type="ORF">WB794_02725</name>
</gene>
<dbReference type="InterPro" id="IPR041489">
    <property type="entry name" value="PDZ_6"/>
</dbReference>
<dbReference type="PROSITE" id="PS50106">
    <property type="entry name" value="PDZ"/>
    <property type="match status" value="1"/>
</dbReference>
<keyword evidence="1" id="KW-0732">Signal</keyword>
<dbReference type="Pfam" id="PF17820">
    <property type="entry name" value="PDZ_6"/>
    <property type="match status" value="1"/>
</dbReference>
<comment type="caution">
    <text evidence="3">The sequence shown here is derived from an EMBL/GenBank/DDBJ whole genome shotgun (WGS) entry which is preliminary data.</text>
</comment>
<dbReference type="InterPro" id="IPR001478">
    <property type="entry name" value="PDZ"/>
</dbReference>
<reference evidence="3 4" key="1">
    <citation type="journal article" date="2016" name="Antonie Van Leeuwenhoek">
        <title>Denitratimonas tolerans gen. nov., sp. nov., a denitrifying bacterium isolated from a bioreactor for tannery wastewater treatment.</title>
        <authorList>
            <person name="Han S.I."/>
            <person name="Kim J.O."/>
            <person name="Lee Y.R."/>
            <person name="Ekpeghere K.I."/>
            <person name="Koh S.C."/>
            <person name="Whang K.S."/>
        </authorList>
    </citation>
    <scope>NUCLEOTIDE SEQUENCE [LARGE SCALE GENOMIC DNA]</scope>
    <source>
        <strain evidence="3 4">KACC 17565</strain>
    </source>
</reference>
<organism evidence="3 4">
    <name type="scientific">Denitratimonas tolerans</name>
    <dbReference type="NCBI Taxonomy" id="1338420"/>
    <lineage>
        <taxon>Bacteria</taxon>
        <taxon>Pseudomonadati</taxon>
        <taxon>Pseudomonadota</taxon>
        <taxon>Gammaproteobacteria</taxon>
        <taxon>Lysobacterales</taxon>
        <taxon>Lysobacteraceae</taxon>
        <taxon>Denitratimonas</taxon>
    </lineage>
</organism>
<dbReference type="SUPFAM" id="SSF50156">
    <property type="entry name" value="PDZ domain-like"/>
    <property type="match status" value="1"/>
</dbReference>
<evidence type="ECO:0000313" key="3">
    <source>
        <dbReference type="EMBL" id="MEJ1248588.1"/>
    </source>
</evidence>
<evidence type="ECO:0000313" key="4">
    <source>
        <dbReference type="Proteomes" id="UP001364472"/>
    </source>
</evidence>
<feature type="chain" id="PRO_5043936919" evidence="1">
    <location>
        <begin position="25"/>
        <end position="250"/>
    </location>
</feature>
<dbReference type="EMBL" id="JBBDHC010000003">
    <property type="protein sequence ID" value="MEJ1248588.1"/>
    <property type="molecule type" value="Genomic_DNA"/>
</dbReference>